<dbReference type="RefSeq" id="WP_278223998.1">
    <property type="nucleotide sequence ID" value="NZ_JAKZMO010000058.1"/>
</dbReference>
<protein>
    <submittedName>
        <fullName evidence="2">MerR family transcriptional regulator</fullName>
    </submittedName>
</protein>
<dbReference type="InterPro" id="IPR009061">
    <property type="entry name" value="DNA-bd_dom_put_sf"/>
</dbReference>
<feature type="domain" description="HTH merR-type" evidence="1">
    <location>
        <begin position="1"/>
        <end position="69"/>
    </location>
</feature>
<accession>A0ABT6GZP2</accession>
<evidence type="ECO:0000259" key="1">
    <source>
        <dbReference type="PROSITE" id="PS50937"/>
    </source>
</evidence>
<sequence>MRSSEVAGRAGVNVQNPRHYERRGWLDKPPRTPSLYREHPAYEMAVVRFVKRVQEHEFRLDDVEQLLHLADGVPRMARSPAKLARVNAGPAG</sequence>
<dbReference type="EMBL" id="JAKZMO010000058">
    <property type="protein sequence ID" value="MDG5486971.1"/>
    <property type="molecule type" value="Genomic_DNA"/>
</dbReference>
<dbReference type="Gene3D" id="1.10.1660.10">
    <property type="match status" value="1"/>
</dbReference>
<dbReference type="Proteomes" id="UP001154266">
    <property type="component" value="Unassembled WGS sequence"/>
</dbReference>
<comment type="caution">
    <text evidence="2">The sequence shown here is derived from an EMBL/GenBank/DDBJ whole genome shotgun (WGS) entry which is preliminary data.</text>
</comment>
<evidence type="ECO:0000313" key="2">
    <source>
        <dbReference type="EMBL" id="MDG5486971.1"/>
    </source>
</evidence>
<dbReference type="SMART" id="SM00422">
    <property type="entry name" value="HTH_MERR"/>
    <property type="match status" value="1"/>
</dbReference>
<evidence type="ECO:0000313" key="3">
    <source>
        <dbReference type="Proteomes" id="UP001154266"/>
    </source>
</evidence>
<name>A0ABT6GZP2_MYCGU</name>
<dbReference type="Pfam" id="PF13411">
    <property type="entry name" value="MerR_1"/>
    <property type="match status" value="1"/>
</dbReference>
<proteinExistence type="predicted"/>
<reference evidence="2" key="1">
    <citation type="journal article" date="2023" name="Environ. Microbiol.">
        <title>The 2-methylpropene degradation pathway in Mycobacteriaceae family strains.</title>
        <authorList>
            <person name="Helbich S."/>
            <person name="Barrantes I."/>
            <person name="Dos Anjos Borges L.G."/>
            <person name="Pieper D.H."/>
            <person name="Vainshtein Y."/>
            <person name="Sohn K."/>
            <person name="Engesser K.H."/>
        </authorList>
    </citation>
    <scope>NUCLEOTIDE SEQUENCE</scope>
    <source>
        <strain evidence="2">IBE100</strain>
    </source>
</reference>
<dbReference type="SUPFAM" id="SSF46955">
    <property type="entry name" value="Putative DNA-binding domain"/>
    <property type="match status" value="1"/>
</dbReference>
<dbReference type="PROSITE" id="PS50937">
    <property type="entry name" value="HTH_MERR_2"/>
    <property type="match status" value="1"/>
</dbReference>
<gene>
    <name evidence="2" type="ORF">MNO81_29650</name>
</gene>
<dbReference type="InterPro" id="IPR000551">
    <property type="entry name" value="MerR-type_HTH_dom"/>
</dbReference>
<organism evidence="2 3">
    <name type="scientific">Mycolicibacterium gadium</name>
    <name type="common">Mycobacterium gadium</name>
    <dbReference type="NCBI Taxonomy" id="1794"/>
    <lineage>
        <taxon>Bacteria</taxon>
        <taxon>Bacillati</taxon>
        <taxon>Actinomycetota</taxon>
        <taxon>Actinomycetes</taxon>
        <taxon>Mycobacteriales</taxon>
        <taxon>Mycobacteriaceae</taxon>
        <taxon>Mycolicibacterium</taxon>
    </lineage>
</organism>
<keyword evidence="3" id="KW-1185">Reference proteome</keyword>